<keyword evidence="1" id="KW-1133">Transmembrane helix</keyword>
<dbReference type="Proteomes" id="UP000243451">
    <property type="component" value="Unassembled WGS sequence"/>
</dbReference>
<comment type="caution">
    <text evidence="2">The sequence shown here is derived from an EMBL/GenBank/DDBJ whole genome shotgun (WGS) entry which is preliminary data.</text>
</comment>
<dbReference type="AlphaFoldDB" id="A0A2P4EWW9"/>
<evidence type="ECO:0000313" key="3">
    <source>
        <dbReference type="Proteomes" id="UP000243451"/>
    </source>
</evidence>
<gene>
    <name evidence="2" type="ORF">C1949_05865</name>
</gene>
<proteinExistence type="predicted"/>
<evidence type="ECO:0000313" key="2">
    <source>
        <dbReference type="EMBL" id="POB04499.1"/>
    </source>
</evidence>
<feature type="transmembrane region" description="Helical" evidence="1">
    <location>
        <begin position="52"/>
        <end position="70"/>
    </location>
</feature>
<sequence>MRIDELLKWQWDGYSKFHQSRSNLLIHIIFVPLFVIGFILFLVSLVFLKWPLMLSALLLMVVSFALQGVGHGKEQYSAVPFSGFKNAVLRIIFEQLYTFPKFVLTGEWYKAFVKSSA</sequence>
<dbReference type="Pfam" id="PF06127">
    <property type="entry name" value="Mpo1-like"/>
    <property type="match status" value="1"/>
</dbReference>
<name>A0A2P4EWW9_9GAMM</name>
<protein>
    <submittedName>
        <fullName evidence="2">Terminase</fullName>
    </submittedName>
</protein>
<accession>A0A2P4EWW9</accession>
<keyword evidence="1" id="KW-0812">Transmembrane</keyword>
<keyword evidence="1" id="KW-0472">Membrane</keyword>
<keyword evidence="3" id="KW-1185">Reference proteome</keyword>
<dbReference type="RefSeq" id="WP_104737546.1">
    <property type="nucleotide sequence ID" value="NZ_BMHR01000003.1"/>
</dbReference>
<organism evidence="2 3">
    <name type="scientific">Halopseudomonas oceani</name>
    <dbReference type="NCBI Taxonomy" id="1708783"/>
    <lineage>
        <taxon>Bacteria</taxon>
        <taxon>Pseudomonadati</taxon>
        <taxon>Pseudomonadota</taxon>
        <taxon>Gammaproteobacteria</taxon>
        <taxon>Pseudomonadales</taxon>
        <taxon>Pseudomonadaceae</taxon>
        <taxon>Halopseudomonas</taxon>
    </lineage>
</organism>
<feature type="transmembrane region" description="Helical" evidence="1">
    <location>
        <begin position="24"/>
        <end position="46"/>
    </location>
</feature>
<evidence type="ECO:0000256" key="1">
    <source>
        <dbReference type="SAM" id="Phobius"/>
    </source>
</evidence>
<dbReference type="EMBL" id="PPSK01000004">
    <property type="protein sequence ID" value="POB04499.1"/>
    <property type="molecule type" value="Genomic_DNA"/>
</dbReference>
<dbReference type="InterPro" id="IPR009305">
    <property type="entry name" value="Mpo1-like"/>
</dbReference>
<reference evidence="2 3" key="1">
    <citation type="submission" date="2018-01" db="EMBL/GenBank/DDBJ databases">
        <title>Draft genome of the type strain Pseudomonas oceani DSM 100277 isolated from the deep water in Okinawa trough, northwestern Pacific Ocean.</title>
        <authorList>
            <person name="Gomila M."/>
            <person name="Mulet M."/>
            <person name="Garcia-Valdes E."/>
            <person name="Lalucat J."/>
        </authorList>
    </citation>
    <scope>NUCLEOTIDE SEQUENCE [LARGE SCALE GENOMIC DNA]</scope>
    <source>
        <strain evidence="2 3">DSM 100277</strain>
    </source>
</reference>
<dbReference type="OrthoDB" id="574431at2"/>